<accession>A0A060TI60</accession>
<reference evidence="1" key="1">
    <citation type="submission" date="2014-02" db="EMBL/GenBank/DDBJ databases">
        <authorList>
            <person name="Genoscope - CEA"/>
        </authorList>
    </citation>
    <scope>NUCLEOTIDE SEQUENCE</scope>
    <source>
        <strain evidence="1">LS3</strain>
    </source>
</reference>
<evidence type="ECO:0000313" key="1">
    <source>
        <dbReference type="EMBL" id="CDP38841.1"/>
    </source>
</evidence>
<dbReference type="EMBL" id="HG937694">
    <property type="protein sequence ID" value="CDP38841.1"/>
    <property type="molecule type" value="Genomic_DNA"/>
</dbReference>
<dbReference type="AlphaFoldDB" id="A0A060TI60"/>
<gene>
    <name evidence="1" type="ORF">GNLVRS02_ARAD1D43868g</name>
</gene>
<organism evidence="1">
    <name type="scientific">Blastobotrys adeninivorans</name>
    <name type="common">Yeast</name>
    <name type="synonym">Arxula adeninivorans</name>
    <dbReference type="NCBI Taxonomy" id="409370"/>
    <lineage>
        <taxon>Eukaryota</taxon>
        <taxon>Fungi</taxon>
        <taxon>Dikarya</taxon>
        <taxon>Ascomycota</taxon>
        <taxon>Saccharomycotina</taxon>
        <taxon>Dipodascomycetes</taxon>
        <taxon>Dipodascales</taxon>
        <taxon>Trichomonascaceae</taxon>
        <taxon>Blastobotrys</taxon>
    </lineage>
</organism>
<reference evidence="1" key="2">
    <citation type="submission" date="2014-06" db="EMBL/GenBank/DDBJ databases">
        <title>The complete genome of Blastobotrys (Arxula) adeninivorans LS3 - a yeast of biotechnological interest.</title>
        <authorList>
            <person name="Kunze G."/>
            <person name="Gaillardin C."/>
            <person name="Czernicka M."/>
            <person name="Durrens P."/>
            <person name="Martin T."/>
            <person name="Boer E."/>
            <person name="Gabaldon T."/>
            <person name="Cruz J."/>
            <person name="Talla E."/>
            <person name="Marck C."/>
            <person name="Goffeau A."/>
            <person name="Barbe V."/>
            <person name="Baret P."/>
            <person name="Baronian K."/>
            <person name="Beier S."/>
            <person name="Bleykasten C."/>
            <person name="Bode R."/>
            <person name="Casaregola S."/>
            <person name="Despons L."/>
            <person name="Fairhead C."/>
            <person name="Giersberg M."/>
            <person name="Gierski P."/>
            <person name="Hahnel U."/>
            <person name="Hartmann A."/>
            <person name="Jankowska D."/>
            <person name="Jubin C."/>
            <person name="Jung P."/>
            <person name="Lafontaine I."/>
            <person name="Leh-Louis V."/>
            <person name="Lemaire M."/>
            <person name="Marcet-Houben M."/>
            <person name="Mascher M."/>
            <person name="Morel G."/>
            <person name="Richard G.-F."/>
            <person name="Riechen J."/>
            <person name="Sacerdot C."/>
            <person name="Sarkar A."/>
            <person name="Savel G."/>
            <person name="Schacherer J."/>
            <person name="Sherman D."/>
            <person name="Straub M.-L."/>
            <person name="Stein N."/>
            <person name="Thierry A."/>
            <person name="Trautwein-Schult A."/>
            <person name="Westhof E."/>
            <person name="Worch S."/>
            <person name="Dujon B."/>
            <person name="Souciet J.-L."/>
            <person name="Wincker P."/>
            <person name="Scholz U."/>
            <person name="Neuveglise N."/>
        </authorList>
    </citation>
    <scope>NUCLEOTIDE SEQUENCE</scope>
    <source>
        <strain evidence="1">LS3</strain>
    </source>
</reference>
<sequence length="129" mass="14535">MSPIQPVTPTQDSHDRLWAEIDVLDDVSTLAQETTQSGFFGAEHSEAVDKLRKAQATLVDMMLEAEKRNDVALYKSVWENSDIVTLKQMIFDADHIDAVSKQVNETTTKLDEVAKCMDDMDQENREAFG</sequence>
<dbReference type="Pfam" id="PF17242">
    <property type="entry name" value="DUF5315"/>
    <property type="match status" value="1"/>
</dbReference>
<protein>
    <submittedName>
        <fullName evidence="1">ARAD1D43868p</fullName>
    </submittedName>
</protein>
<proteinExistence type="predicted"/>
<name>A0A060TI60_BLAAD</name>